<dbReference type="InterPro" id="IPR050151">
    <property type="entry name" value="Class-I_Pyr_Nuc-Dis_Oxidored"/>
</dbReference>
<comment type="caution">
    <text evidence="8">The sequence shown here is derived from an EMBL/GenBank/DDBJ whole genome shotgun (WGS) entry which is preliminary data.</text>
</comment>
<dbReference type="SUPFAM" id="SSF55424">
    <property type="entry name" value="FAD/NAD-linked reductases, dimerisation (C-terminal) domain"/>
    <property type="match status" value="1"/>
</dbReference>
<evidence type="ECO:0000313" key="9">
    <source>
        <dbReference type="Proteomes" id="UP001500751"/>
    </source>
</evidence>
<evidence type="ECO:0000313" key="8">
    <source>
        <dbReference type="EMBL" id="GAA2031661.1"/>
    </source>
</evidence>
<evidence type="ECO:0000256" key="5">
    <source>
        <dbReference type="ARBA" id="ARBA00023027"/>
    </source>
</evidence>
<evidence type="ECO:0000256" key="3">
    <source>
        <dbReference type="ARBA" id="ARBA00022630"/>
    </source>
</evidence>
<dbReference type="InterPro" id="IPR004099">
    <property type="entry name" value="Pyr_nucl-diS_OxRdtase_dimer"/>
</dbReference>
<dbReference type="Proteomes" id="UP001500751">
    <property type="component" value="Unassembled WGS sequence"/>
</dbReference>
<keyword evidence="5" id="KW-0520">NAD</keyword>
<evidence type="ECO:0000259" key="6">
    <source>
        <dbReference type="Pfam" id="PF02852"/>
    </source>
</evidence>
<evidence type="ECO:0000256" key="1">
    <source>
        <dbReference type="ARBA" id="ARBA00001974"/>
    </source>
</evidence>
<dbReference type="InterPro" id="IPR023753">
    <property type="entry name" value="FAD/NAD-binding_dom"/>
</dbReference>
<dbReference type="PANTHER" id="PTHR22912">
    <property type="entry name" value="DISULFIDE OXIDOREDUCTASE"/>
    <property type="match status" value="1"/>
</dbReference>
<evidence type="ECO:0000256" key="4">
    <source>
        <dbReference type="ARBA" id="ARBA00022827"/>
    </source>
</evidence>
<proteinExistence type="inferred from homology"/>
<dbReference type="SUPFAM" id="SSF51905">
    <property type="entry name" value="FAD/NAD(P)-binding domain"/>
    <property type="match status" value="1"/>
</dbReference>
<dbReference type="PANTHER" id="PTHR22912:SF151">
    <property type="entry name" value="DIHYDROLIPOYL DEHYDROGENASE, MITOCHONDRIAL"/>
    <property type="match status" value="1"/>
</dbReference>
<comment type="cofactor">
    <cofactor evidence="1">
        <name>FAD</name>
        <dbReference type="ChEBI" id="CHEBI:57692"/>
    </cofactor>
</comment>
<feature type="domain" description="Pyridine nucleotide-disulphide oxidoreductase dimerisation" evidence="6">
    <location>
        <begin position="418"/>
        <end position="524"/>
    </location>
</feature>
<dbReference type="EMBL" id="BAAAQN010000018">
    <property type="protein sequence ID" value="GAA2031661.1"/>
    <property type="molecule type" value="Genomic_DNA"/>
</dbReference>
<evidence type="ECO:0000259" key="7">
    <source>
        <dbReference type="Pfam" id="PF07992"/>
    </source>
</evidence>
<comment type="similarity">
    <text evidence="2">Belongs to the class-I pyridine nucleotide-disulfide oxidoreductase family.</text>
</comment>
<dbReference type="InterPro" id="IPR036188">
    <property type="entry name" value="FAD/NAD-bd_sf"/>
</dbReference>
<gene>
    <name evidence="8" type="ORF">GCM10009839_34550</name>
</gene>
<dbReference type="Pfam" id="PF02852">
    <property type="entry name" value="Pyr_redox_dim"/>
    <property type="match status" value="1"/>
</dbReference>
<dbReference type="PRINTS" id="PR00368">
    <property type="entry name" value="FADPNR"/>
</dbReference>
<dbReference type="PRINTS" id="PR00411">
    <property type="entry name" value="PNDRDTASEI"/>
</dbReference>
<sequence>MRAVPGLGMRTVRIEENMERVSEIDARRAEKMVSEGAPVFPEGVAPSLGDDGLPTGGPADDDLYDVVVIGGGPTGENLAERAHAGELRVAVVEHELVGGECSYWACMPSKALLRPAAALADARRVGGAAQAVTGALDAAAVLARRDSFASDWNDDGQVRWLATAGLHLVRGHGRLDGPRRVVVRTPDGGERVLRARHAVAVCTGSQAALPDLPGLAEARVWTSREATSAKTVPPRLAVVGGGVVAVEMATAWRALGSEVTMLVRDDRLLGNMEPFAGELVAESLLASGVDLRFGESATEVRRSAAHEIVLTLASGGTLTADEALFATGRRPTTSDLGLETVGCKPGDWLAVDDTGLVAGVEGEWLYAAGDVNHRVLLTHQGKYQGRIFGGVIADRAHGRPLDLAPWGRSVATADLAAVPQVVFTDPEAAAVGLTLEQAHRQGLRVRAVDYDLGGVAGASLYADGYRGRARAVVDQDREVLVGVTFVGPGVSELVHSAAVAVAAEVPLNRMWHVVPAYPTIGEIWLRLLETYRG</sequence>
<organism evidence="8 9">
    <name type="scientific">Catenulispora yoronensis</name>
    <dbReference type="NCBI Taxonomy" id="450799"/>
    <lineage>
        <taxon>Bacteria</taxon>
        <taxon>Bacillati</taxon>
        <taxon>Actinomycetota</taxon>
        <taxon>Actinomycetes</taxon>
        <taxon>Catenulisporales</taxon>
        <taxon>Catenulisporaceae</taxon>
        <taxon>Catenulispora</taxon>
    </lineage>
</organism>
<keyword evidence="9" id="KW-1185">Reference proteome</keyword>
<dbReference type="InterPro" id="IPR016156">
    <property type="entry name" value="FAD/NAD-linked_Rdtase_dimer_sf"/>
</dbReference>
<dbReference type="Gene3D" id="3.30.390.30">
    <property type="match status" value="1"/>
</dbReference>
<name>A0ABP5FQ48_9ACTN</name>
<dbReference type="InterPro" id="IPR001100">
    <property type="entry name" value="Pyr_nuc-diS_OxRdtase"/>
</dbReference>
<protein>
    <submittedName>
        <fullName evidence="8">NAD(P)/FAD-dependent oxidoreductase</fullName>
    </submittedName>
</protein>
<feature type="domain" description="FAD/NAD(P)-binding" evidence="7">
    <location>
        <begin position="64"/>
        <end position="385"/>
    </location>
</feature>
<reference evidence="9" key="1">
    <citation type="journal article" date="2019" name="Int. J. Syst. Evol. Microbiol.">
        <title>The Global Catalogue of Microorganisms (GCM) 10K type strain sequencing project: providing services to taxonomists for standard genome sequencing and annotation.</title>
        <authorList>
            <consortium name="The Broad Institute Genomics Platform"/>
            <consortium name="The Broad Institute Genome Sequencing Center for Infectious Disease"/>
            <person name="Wu L."/>
            <person name="Ma J."/>
        </authorList>
    </citation>
    <scope>NUCLEOTIDE SEQUENCE [LARGE SCALE GENOMIC DNA]</scope>
    <source>
        <strain evidence="9">JCM 16014</strain>
    </source>
</reference>
<dbReference type="PIRSF" id="PIRSF000350">
    <property type="entry name" value="Mercury_reductase_MerA"/>
    <property type="match status" value="1"/>
</dbReference>
<accession>A0ABP5FQ48</accession>
<dbReference type="Gene3D" id="3.50.50.60">
    <property type="entry name" value="FAD/NAD(P)-binding domain"/>
    <property type="match status" value="2"/>
</dbReference>
<keyword evidence="3" id="KW-0285">Flavoprotein</keyword>
<evidence type="ECO:0000256" key="2">
    <source>
        <dbReference type="ARBA" id="ARBA00007532"/>
    </source>
</evidence>
<dbReference type="Pfam" id="PF07992">
    <property type="entry name" value="Pyr_redox_2"/>
    <property type="match status" value="1"/>
</dbReference>
<keyword evidence="4" id="KW-0274">FAD</keyword>